<evidence type="ECO:0000259" key="2">
    <source>
        <dbReference type="PROSITE" id="PS50829"/>
    </source>
</evidence>
<feature type="region of interest" description="Disordered" evidence="1">
    <location>
        <begin position="170"/>
        <end position="261"/>
    </location>
</feature>
<dbReference type="SUPFAM" id="SSF55277">
    <property type="entry name" value="GYF domain"/>
    <property type="match status" value="1"/>
</dbReference>
<dbReference type="Proteomes" id="UP000530660">
    <property type="component" value="Unassembled WGS sequence"/>
</dbReference>
<dbReference type="AlphaFoldDB" id="A0A7J7IL26"/>
<dbReference type="SMART" id="SM00444">
    <property type="entry name" value="GYF"/>
    <property type="match status" value="1"/>
</dbReference>
<name>A0A7J7IL26_9RHOD</name>
<dbReference type="Pfam" id="PF02213">
    <property type="entry name" value="GYF"/>
    <property type="match status" value="1"/>
</dbReference>
<evidence type="ECO:0000256" key="1">
    <source>
        <dbReference type="SAM" id="MobiDB-lite"/>
    </source>
</evidence>
<dbReference type="InterPro" id="IPR035445">
    <property type="entry name" value="GYF-like_dom_sf"/>
</dbReference>
<dbReference type="Gene3D" id="3.30.1490.40">
    <property type="match status" value="1"/>
</dbReference>
<dbReference type="OrthoDB" id="6415790at2759"/>
<dbReference type="PROSITE" id="PS50829">
    <property type="entry name" value="GYF"/>
    <property type="match status" value="1"/>
</dbReference>
<feature type="compositionally biased region" description="Polar residues" evidence="1">
    <location>
        <begin position="204"/>
        <end position="213"/>
    </location>
</feature>
<feature type="region of interest" description="Disordered" evidence="1">
    <location>
        <begin position="592"/>
        <end position="662"/>
    </location>
</feature>
<dbReference type="InterPro" id="IPR003169">
    <property type="entry name" value="GYF"/>
</dbReference>
<accession>A0A7J7IL26</accession>
<feature type="domain" description="GYF" evidence="2">
    <location>
        <begin position="76"/>
        <end position="125"/>
    </location>
</feature>
<comment type="caution">
    <text evidence="3">The sequence shown here is derived from an EMBL/GenBank/DDBJ whole genome shotgun (WGS) entry which is preliminary data.</text>
</comment>
<protein>
    <recommendedName>
        <fullName evidence="2">GYF domain-containing protein</fullName>
    </recommendedName>
</protein>
<proteinExistence type="predicted"/>
<feature type="region of interest" description="Disordered" evidence="1">
    <location>
        <begin position="291"/>
        <end position="372"/>
    </location>
</feature>
<sequence length="662" mass="71552">MASYQKNLRETSVLDEKNSESGLADTLTREPSPQRELAVLQSASLLSMRNANLYASGHLSSGRFQDAVRLVLSDPQQRWYYSDPAGVLRGPFPTLHMVAWWRYGFFGERLPVTEQPASGSFRPLNQCLWARVEQVATGMQSHANSSDRSGPAWWSMSEVAASSMIAPEQATVGASDASKRPVHRTKSNGVSLNEVRSSDRASAFTRSTGTEDASCTAEVARDASGAPKRERTNGGSGPDGRASTSHSPLLSTGGAPFNNVSDKVLSTDLDANAEHGRDSSELGTLAHGECASEHSQRVLADSAQSRSDADTGRNVNEEQAGNIDLESRGNASLSRRRRRKKKTSGEMPSTVAEQTMSRRIELPDDRASAENDSVRRFDHWQEVKPRTRSLVHDAEHGASSRASVWPQDAVRETEPPPHAYLEAQLRHRLAPQDSHVRLVPSEALESSIRSPETNSVFTANDRDRLPRDAVRRQGIRQAIVSRPAPWASRSVPALSWGTGGSSVSSLPPPSNAMDAQQSRAQRRSFLEIQREEEENERRRLLERAQNRHINEAGSSDDWLDAPGPVGVAGYRSMADVLATGLTRDRAHGGPAWIAPNIRKPAGTGPVLTAGSGRASAEETPPASRSPGAPLPGTASRSRPSTGATGAAFWDRIASGSDAAKQV</sequence>
<feature type="region of interest" description="Disordered" evidence="1">
    <location>
        <begin position="388"/>
        <end position="412"/>
    </location>
</feature>
<feature type="compositionally biased region" description="Basic and acidic residues" evidence="1">
    <location>
        <begin position="388"/>
        <end position="398"/>
    </location>
</feature>
<evidence type="ECO:0000313" key="3">
    <source>
        <dbReference type="EMBL" id="KAF6003748.1"/>
    </source>
</evidence>
<keyword evidence="4" id="KW-1185">Reference proteome</keyword>
<reference evidence="3 4" key="1">
    <citation type="journal article" date="2020" name="J. Phycol.">
        <title>Comparative genome analysis reveals Cyanidiococcus gen. nov., a new extremophilic red algal genus sister to Cyanidioschyzon (Cyanidioschyzonaceae, Rhodophyta).</title>
        <authorList>
            <person name="Liu S.-L."/>
            <person name="Chiang Y.-R."/>
            <person name="Yoon H.S."/>
            <person name="Fu H.-Y."/>
        </authorList>
    </citation>
    <scope>NUCLEOTIDE SEQUENCE [LARGE SCALE GENOMIC DNA]</scope>
    <source>
        <strain evidence="3 4">THAL066</strain>
    </source>
</reference>
<gene>
    <name evidence="3" type="ORF">F1559_000588</name>
</gene>
<dbReference type="EMBL" id="VWRR01000005">
    <property type="protein sequence ID" value="KAF6003748.1"/>
    <property type="molecule type" value="Genomic_DNA"/>
</dbReference>
<feature type="compositionally biased region" description="Polar residues" evidence="1">
    <location>
        <begin position="634"/>
        <end position="643"/>
    </location>
</feature>
<feature type="region of interest" description="Disordered" evidence="1">
    <location>
        <begin position="496"/>
        <end position="521"/>
    </location>
</feature>
<feature type="compositionally biased region" description="Basic and acidic residues" evidence="1">
    <location>
        <begin position="7"/>
        <end position="19"/>
    </location>
</feature>
<feature type="compositionally biased region" description="Basic and acidic residues" evidence="1">
    <location>
        <begin position="356"/>
        <end position="372"/>
    </location>
</feature>
<feature type="region of interest" description="Disordered" evidence="1">
    <location>
        <begin position="1"/>
        <end position="32"/>
    </location>
</feature>
<organism evidence="3 4">
    <name type="scientific">Cyanidiococcus yangmingshanensis</name>
    <dbReference type="NCBI Taxonomy" id="2690220"/>
    <lineage>
        <taxon>Eukaryota</taxon>
        <taxon>Rhodophyta</taxon>
        <taxon>Bangiophyceae</taxon>
        <taxon>Cyanidiales</taxon>
        <taxon>Cyanidiaceae</taxon>
        <taxon>Cyanidiococcus</taxon>
    </lineage>
</organism>
<evidence type="ECO:0000313" key="4">
    <source>
        <dbReference type="Proteomes" id="UP000530660"/>
    </source>
</evidence>